<evidence type="ECO:0000256" key="1">
    <source>
        <dbReference type="SAM" id="MobiDB-lite"/>
    </source>
</evidence>
<reference evidence="3" key="2">
    <citation type="submission" date="2015-01" db="EMBL/GenBank/DDBJ databases">
        <title>Evolutionary Origins and Diversification of the Mycorrhizal Mutualists.</title>
        <authorList>
            <consortium name="DOE Joint Genome Institute"/>
            <consortium name="Mycorrhizal Genomics Consortium"/>
            <person name="Kohler A."/>
            <person name="Kuo A."/>
            <person name="Nagy L.G."/>
            <person name="Floudas D."/>
            <person name="Copeland A."/>
            <person name="Barry K.W."/>
            <person name="Cichocki N."/>
            <person name="Veneault-Fourrey C."/>
            <person name="LaButti K."/>
            <person name="Lindquist E.A."/>
            <person name="Lipzen A."/>
            <person name="Lundell T."/>
            <person name="Morin E."/>
            <person name="Murat C."/>
            <person name="Riley R."/>
            <person name="Ohm R."/>
            <person name="Sun H."/>
            <person name="Tunlid A."/>
            <person name="Henrissat B."/>
            <person name="Grigoriev I.V."/>
            <person name="Hibbett D.S."/>
            <person name="Martin F."/>
        </authorList>
    </citation>
    <scope>NUCLEOTIDE SEQUENCE [LARGE SCALE GENOMIC DNA]</scope>
    <source>
        <strain evidence="3">Marx 270</strain>
    </source>
</reference>
<sequence>MEANHHLHIIWEYFFYHLCSFHLTSPSCTHCTWAQVICEFLVDSNKKQVDAEASPKAGRVNKGKKQKANEETPEPGPSKKKLTAIAKPLEVLDVNEDEAGGSRLRGPSATAFLGLEDKLEHLIDVTGLIANNLVGLFEAHETMAENSGRIANVLEVMLNKSYSFGMAVSPSDSGSSELDSDKLCEEADWLKAHSEDKEEESGREDETMAEAE</sequence>
<dbReference type="EMBL" id="KN832079">
    <property type="protein sequence ID" value="KIN95013.1"/>
    <property type="molecule type" value="Genomic_DNA"/>
</dbReference>
<accession>A0A0C3NHU8</accession>
<feature type="region of interest" description="Disordered" evidence="1">
    <location>
        <begin position="168"/>
        <end position="212"/>
    </location>
</feature>
<dbReference type="Proteomes" id="UP000054217">
    <property type="component" value="Unassembled WGS sequence"/>
</dbReference>
<protein>
    <submittedName>
        <fullName evidence="2">Uncharacterized protein</fullName>
    </submittedName>
</protein>
<feature type="compositionally biased region" description="Basic and acidic residues" evidence="1">
    <location>
        <begin position="179"/>
        <end position="196"/>
    </location>
</feature>
<reference evidence="2 3" key="1">
    <citation type="submission" date="2014-04" db="EMBL/GenBank/DDBJ databases">
        <authorList>
            <consortium name="DOE Joint Genome Institute"/>
            <person name="Kuo A."/>
            <person name="Kohler A."/>
            <person name="Costa M.D."/>
            <person name="Nagy L.G."/>
            <person name="Floudas D."/>
            <person name="Copeland A."/>
            <person name="Barry K.W."/>
            <person name="Cichocki N."/>
            <person name="Veneault-Fourrey C."/>
            <person name="LaButti K."/>
            <person name="Lindquist E.A."/>
            <person name="Lipzen A."/>
            <person name="Lundell T."/>
            <person name="Morin E."/>
            <person name="Murat C."/>
            <person name="Sun H."/>
            <person name="Tunlid A."/>
            <person name="Henrissat B."/>
            <person name="Grigoriev I.V."/>
            <person name="Hibbett D.S."/>
            <person name="Martin F."/>
            <person name="Nordberg H.P."/>
            <person name="Cantor M.N."/>
            <person name="Hua S.X."/>
        </authorList>
    </citation>
    <scope>NUCLEOTIDE SEQUENCE [LARGE SCALE GENOMIC DNA]</scope>
    <source>
        <strain evidence="2 3">Marx 270</strain>
    </source>
</reference>
<name>A0A0C3NHU8_PISTI</name>
<organism evidence="2 3">
    <name type="scientific">Pisolithus tinctorius Marx 270</name>
    <dbReference type="NCBI Taxonomy" id="870435"/>
    <lineage>
        <taxon>Eukaryota</taxon>
        <taxon>Fungi</taxon>
        <taxon>Dikarya</taxon>
        <taxon>Basidiomycota</taxon>
        <taxon>Agaricomycotina</taxon>
        <taxon>Agaricomycetes</taxon>
        <taxon>Agaricomycetidae</taxon>
        <taxon>Boletales</taxon>
        <taxon>Sclerodermatineae</taxon>
        <taxon>Pisolithaceae</taxon>
        <taxon>Pisolithus</taxon>
    </lineage>
</organism>
<feature type="region of interest" description="Disordered" evidence="1">
    <location>
        <begin position="51"/>
        <end position="82"/>
    </location>
</feature>
<dbReference type="AlphaFoldDB" id="A0A0C3NHU8"/>
<evidence type="ECO:0000313" key="3">
    <source>
        <dbReference type="Proteomes" id="UP000054217"/>
    </source>
</evidence>
<dbReference type="InParanoid" id="A0A0C3NHU8"/>
<proteinExistence type="predicted"/>
<feature type="compositionally biased region" description="Acidic residues" evidence="1">
    <location>
        <begin position="197"/>
        <end position="212"/>
    </location>
</feature>
<gene>
    <name evidence="2" type="ORF">M404DRAFT_34531</name>
</gene>
<dbReference type="HOGENOM" id="CLU_048923_2_0_1"/>
<keyword evidence="3" id="KW-1185">Reference proteome</keyword>
<evidence type="ECO:0000313" key="2">
    <source>
        <dbReference type="EMBL" id="KIN95013.1"/>
    </source>
</evidence>